<dbReference type="GO" id="GO:0005886">
    <property type="term" value="C:plasma membrane"/>
    <property type="evidence" value="ECO:0007669"/>
    <property type="project" value="UniProtKB-SubCell"/>
</dbReference>
<dbReference type="InterPro" id="IPR010911">
    <property type="entry name" value="Rab_BD"/>
</dbReference>
<feature type="compositionally biased region" description="Basic and acidic residues" evidence="7">
    <location>
        <begin position="469"/>
        <end position="506"/>
    </location>
</feature>
<evidence type="ECO:0000313" key="10">
    <source>
        <dbReference type="Proteomes" id="UP000694890"/>
    </source>
</evidence>
<evidence type="ECO:0000256" key="4">
    <source>
        <dbReference type="ARBA" id="ARBA00022737"/>
    </source>
</evidence>
<feature type="region of interest" description="Disordered" evidence="7">
    <location>
        <begin position="125"/>
        <end position="440"/>
    </location>
</feature>
<feature type="domain" description="RabBD" evidence="9">
    <location>
        <begin position="1"/>
        <end position="61"/>
    </location>
</feature>
<dbReference type="GO" id="GO:0006886">
    <property type="term" value="P:intracellular protein transport"/>
    <property type="evidence" value="ECO:0007669"/>
    <property type="project" value="InterPro"/>
</dbReference>
<dbReference type="RefSeq" id="XP_050921457.1">
    <property type="nucleotide sequence ID" value="XM_051065500.1"/>
</dbReference>
<dbReference type="GeneID" id="108899771"/>
<evidence type="ECO:0000256" key="5">
    <source>
        <dbReference type="ARBA" id="ARBA00023136"/>
    </source>
</evidence>
<proteinExistence type="predicted"/>
<feature type="region of interest" description="Disordered" evidence="7">
    <location>
        <begin position="956"/>
        <end position="992"/>
    </location>
</feature>
<feature type="compositionally biased region" description="Basic and acidic residues" evidence="7">
    <location>
        <begin position="969"/>
        <end position="979"/>
    </location>
</feature>
<dbReference type="GO" id="GO:0006887">
    <property type="term" value="P:exocytosis"/>
    <property type="evidence" value="ECO:0007669"/>
    <property type="project" value="UniProtKB-KW"/>
</dbReference>
<feature type="domain" description="C2" evidence="8">
    <location>
        <begin position="1540"/>
        <end position="1663"/>
    </location>
</feature>
<dbReference type="GO" id="GO:0070382">
    <property type="term" value="C:exocytic vesicle"/>
    <property type="evidence" value="ECO:0007669"/>
    <property type="project" value="TreeGrafter"/>
</dbReference>
<evidence type="ECO:0000313" key="11">
    <source>
        <dbReference type="RefSeq" id="XP_050921457.1"/>
    </source>
</evidence>
<feature type="compositionally biased region" description="Polar residues" evidence="7">
    <location>
        <begin position="268"/>
        <end position="281"/>
    </location>
</feature>
<keyword evidence="5" id="KW-0472">Membrane</keyword>
<dbReference type="SMART" id="SM00239">
    <property type="entry name" value="C2"/>
    <property type="match status" value="2"/>
</dbReference>
<feature type="region of interest" description="Disordered" evidence="7">
    <location>
        <begin position="453"/>
        <end position="636"/>
    </location>
</feature>
<feature type="compositionally biased region" description="Basic and acidic residues" evidence="7">
    <location>
        <begin position="589"/>
        <end position="603"/>
    </location>
</feature>
<evidence type="ECO:0000256" key="7">
    <source>
        <dbReference type="SAM" id="MobiDB-lite"/>
    </source>
</evidence>
<feature type="region of interest" description="Disordered" evidence="7">
    <location>
        <begin position="1008"/>
        <end position="1153"/>
    </location>
</feature>
<dbReference type="InterPro" id="IPR000008">
    <property type="entry name" value="C2_dom"/>
</dbReference>
<dbReference type="FunFam" id="2.60.40.150:FF:000040">
    <property type="entry name" value="synaptotagmin-like protein 2 isoform X2"/>
    <property type="match status" value="1"/>
</dbReference>
<feature type="compositionally biased region" description="Polar residues" evidence="7">
    <location>
        <begin position="288"/>
        <end position="308"/>
    </location>
</feature>
<evidence type="ECO:0000256" key="6">
    <source>
        <dbReference type="ARBA" id="ARBA00072164"/>
    </source>
</evidence>
<feature type="compositionally biased region" description="Basic and acidic residues" evidence="7">
    <location>
        <begin position="514"/>
        <end position="551"/>
    </location>
</feature>
<dbReference type="InterPro" id="IPR043567">
    <property type="entry name" value="SYTL1-5_C2B"/>
</dbReference>
<sequence>MIDLSHLTEEEQGMIMTVLRRDAELKKAEEERVRKLEKILNSDSQSDSKLKYLTGEWFYEAKSRRHMDKIHGSEIILASMKQRKAAGLDGSLRIERSKTPSRRGSDIVAPPKPARCLEALQPQEINDAEKENLNSAVRSPRTPRHNPFNRASLIVVEPPENNNDMLTSQDQVSFEKEPISPLRNQTTGEASQTSGGSVTSEGSSVGFKPVPKKRTFLSRRPQLEGNGLGSDAQVGSAGIVPAPRRSLQHGSSGSSNQFLPEEPRHSTSENCGSGANQVSQPAQPPGSVDQTPQQPLCNVSQVSSNSSLGRERNPPSVTRDSFRPATCIRGDVPTERETPQRSDERDDPTQREQAAVNAVILQATSSSIQDSDRENSSSVGTATRQEELSLTQSTVGPDPPVSYDLNFIDKSDQQTQKKSNQKHVFKLSTQATSPTGDEEDSIAKVLDWFSRSTDSSDWLNTDDGPEATKSSDKHAEISKLRSEDSARKDAGDFISDRKKDTLEMKRGHLQRQTNEAKELRATDKTGNKELTETQDEGQKDARERMRSQELRDNDDESQPPKISHLKSFWEKSNVGPKILISKPIMPSDKGQKLVYLKDEENVNKPHTLSDMPSSPGMHNGRGVSDNYASNHGDEREQQLVISPQEDIGDSVHSNNNQQADCLVTNTQRNNNDPTYDSDYLKLLSSPQVADRRGSDTEILCVTRLSPQPRTAYQTRLSPESESASLVKPNLDSISQSRETPLQEDLSKAVPVSQLDKDAQTRDIPDSEKLGLTRSNLYMDYKQGGNDVQITSKAQLRRGSSEDVKRRDSEDRSMQSSMSPKRKEDVSNKDRANSPHSNRKGLPHQESTADRIKQLKSFWEQERNKPMFYTGKPKTSTSLGEGKVARGANQTKLNKRFTKSEYDLRSIVNDSGDEEEDSKRNHNFTVLPLNQRIEKSSPSLSTSRTQFNTLREFWDEATSDTKGSSSSSSDKPKSPKRKELISGQLPSQELKSGDPEIYWLSSAVEKARPAAIKSSPQSRSKSPHDRQIGSGSRAVNDSKNNLPNYTTTESKRSSKDSGREEKSTKPQSNSGKESRSSKSRKDSFSNLSSCGNSLRRATSMFTLSVPDEKDQGQLKMDVSPVHSQSRKQRQNNEKGAASRRSSEETETLTPRARAFVPTDYRHYLGMTDKTSVLAPAVSDEGSEGKSGYEYDLSGPVRASTPVSSEERYSRKGSKTSQRPLWANYSSSDTGPESSVSSMSETWSNSRNSSNRENDDDNQNPIRKALRRAEARPKNLAKSMEDITASLSPRQERRQDPTADLRRISDVSSIPSPSSSLFSDPDHLKKMSKSVPSFLQKEDTGRDADSTCEDSYHRGRLMMGSSMTNLTSSSGMASVSSLSGSVMTMYSGDFGNVEVQGNIQFSINYIQRLREFHIFVAECRDLAAVDPKRQRSDPYVKSYLVPDKANLGKRKTSVKKKTLNPTFNEILRYRVRMEYLRTQMLILSVWHHDTFGRNSFLGEVDMDLSKWDFDHTQMNYLPLKARTTPTLAPSNGRGEMKLAIRFLPQIPHSEGIAKDSHSTGEVHIWVKECKNLSLIRATIDPYVKCFVLPDTSRKSRQKTRVLRRTVDPVFNHTMVYDGIREADLMEACVELTVWDRDRLASNLLGGLRLGVGTGIDWRGAPVDWMDSTPYEVALWERMIASPNEWVEDVLPLRMLNSAKTAFK</sequence>
<evidence type="ECO:0000259" key="9">
    <source>
        <dbReference type="PROSITE" id="PS50916"/>
    </source>
</evidence>
<feature type="compositionally biased region" description="Low complexity" evidence="7">
    <location>
        <begin position="1304"/>
        <end position="1317"/>
    </location>
</feature>
<evidence type="ECO:0000256" key="3">
    <source>
        <dbReference type="ARBA" id="ARBA00022483"/>
    </source>
</evidence>
<evidence type="ECO:0000259" key="8">
    <source>
        <dbReference type="PROSITE" id="PS50004"/>
    </source>
</evidence>
<dbReference type="FunFam" id="2.60.40.150:FF:000006">
    <property type="entry name" value="Synaptotagmin-like 5, isoform CRA_a"/>
    <property type="match status" value="1"/>
</dbReference>
<evidence type="ECO:0000256" key="2">
    <source>
        <dbReference type="ARBA" id="ARBA00022475"/>
    </source>
</evidence>
<feature type="compositionally biased region" description="Basic and acidic residues" evidence="7">
    <location>
        <begin position="332"/>
        <end position="350"/>
    </location>
</feature>
<feature type="compositionally biased region" description="Low complexity" evidence="7">
    <location>
        <begin position="959"/>
        <end position="968"/>
    </location>
</feature>
<feature type="compositionally biased region" description="Basic and acidic residues" evidence="7">
    <location>
        <begin position="1048"/>
        <end position="1063"/>
    </location>
</feature>
<dbReference type="CTD" id="572466"/>
<dbReference type="PANTHER" id="PTHR45716:SF5">
    <property type="entry name" value="SYNAPTOTAGMIN-LIKE PROTEIN 2"/>
    <property type="match status" value="1"/>
</dbReference>
<dbReference type="SUPFAM" id="SSF49562">
    <property type="entry name" value="C2 domain (Calcium/lipid-binding domain, CaLB)"/>
    <property type="match status" value="2"/>
</dbReference>
<feature type="compositionally biased region" description="Basic and acidic residues" evidence="7">
    <location>
        <begin position="798"/>
        <end position="812"/>
    </location>
</feature>
<feature type="compositionally biased region" description="Low complexity" evidence="7">
    <location>
        <begin position="1232"/>
        <end position="1249"/>
    </location>
</feature>
<dbReference type="CDD" id="cd08393">
    <property type="entry name" value="C2A_SLP-1_2"/>
    <property type="match status" value="1"/>
</dbReference>
<feature type="compositionally biased region" description="Basic and acidic residues" evidence="7">
    <location>
        <begin position="1288"/>
        <end position="1303"/>
    </location>
</feature>
<feature type="compositionally biased region" description="Basic and acidic residues" evidence="7">
    <location>
        <begin position="754"/>
        <end position="769"/>
    </location>
</feature>
<feature type="region of interest" description="Disordered" evidence="7">
    <location>
        <begin position="862"/>
        <end position="883"/>
    </location>
</feature>
<feature type="compositionally biased region" description="Polar residues" evidence="7">
    <location>
        <begin position="1213"/>
        <end position="1231"/>
    </location>
</feature>
<dbReference type="PROSITE" id="PS50004">
    <property type="entry name" value="C2"/>
    <property type="match status" value="2"/>
</dbReference>
<dbReference type="CDD" id="cd04020">
    <property type="entry name" value="C2B_SLP_1-2-3-4"/>
    <property type="match status" value="1"/>
</dbReference>
<feature type="compositionally biased region" description="Polar residues" evidence="7">
    <location>
        <begin position="376"/>
        <end position="395"/>
    </location>
</feature>
<dbReference type="PANTHER" id="PTHR45716">
    <property type="entry name" value="BITESIZE, ISOFORM I"/>
    <property type="match status" value="1"/>
</dbReference>
<name>A0AAJ8AXK7_LATCA</name>
<feature type="domain" description="C2" evidence="8">
    <location>
        <begin position="1393"/>
        <end position="1515"/>
    </location>
</feature>
<reference evidence="11" key="1">
    <citation type="submission" date="2025-08" db="UniProtKB">
        <authorList>
            <consortium name="RefSeq"/>
        </authorList>
    </citation>
    <scope>IDENTIFICATION</scope>
    <source>
        <tissue evidence="11">Brain</tissue>
    </source>
</reference>
<dbReference type="InterPro" id="IPR035892">
    <property type="entry name" value="C2_domain_sf"/>
</dbReference>
<feature type="region of interest" description="Disordered" evidence="7">
    <location>
        <begin position="736"/>
        <end position="769"/>
    </location>
</feature>
<feature type="compositionally biased region" description="Polar residues" evidence="7">
    <location>
        <begin position="248"/>
        <end position="258"/>
    </location>
</feature>
<gene>
    <name evidence="11" type="primary">sytl2b</name>
</gene>
<dbReference type="Gene3D" id="6.10.250.3000">
    <property type="match status" value="1"/>
</dbReference>
<dbReference type="Proteomes" id="UP000694890">
    <property type="component" value="Linkage group LG21"/>
</dbReference>
<accession>A0AAJ8AXK7</accession>
<feature type="compositionally biased region" description="Polar residues" evidence="7">
    <location>
        <begin position="1028"/>
        <end position="1047"/>
    </location>
</feature>
<feature type="compositionally biased region" description="Polar residues" evidence="7">
    <location>
        <begin position="1089"/>
        <end position="1101"/>
    </location>
</feature>
<keyword evidence="4" id="KW-0677">Repeat</keyword>
<organism evidence="10 11">
    <name type="scientific">Lates calcarifer</name>
    <name type="common">Barramundi</name>
    <name type="synonym">Holocentrus calcarifer</name>
    <dbReference type="NCBI Taxonomy" id="8187"/>
    <lineage>
        <taxon>Eukaryota</taxon>
        <taxon>Metazoa</taxon>
        <taxon>Chordata</taxon>
        <taxon>Craniata</taxon>
        <taxon>Vertebrata</taxon>
        <taxon>Euteleostomi</taxon>
        <taxon>Actinopterygii</taxon>
        <taxon>Neopterygii</taxon>
        <taxon>Teleostei</taxon>
        <taxon>Neoteleostei</taxon>
        <taxon>Acanthomorphata</taxon>
        <taxon>Carangaria</taxon>
        <taxon>Carangaria incertae sedis</taxon>
        <taxon>Centropomidae</taxon>
        <taxon>Lates</taxon>
    </lineage>
</organism>
<protein>
    <recommendedName>
        <fullName evidence="6">Synaptotagmin-like protein 2</fullName>
    </recommendedName>
</protein>
<comment type="subcellular location">
    <subcellularLocation>
        <location evidence="1">Cell membrane</location>
    </subcellularLocation>
</comment>
<feature type="region of interest" description="Disordered" evidence="7">
    <location>
        <begin position="1174"/>
        <end position="1321"/>
    </location>
</feature>
<dbReference type="KEGG" id="lcf:108899771"/>
<feature type="compositionally biased region" description="Basic and acidic residues" evidence="7">
    <location>
        <begin position="1071"/>
        <end position="1082"/>
    </location>
</feature>
<dbReference type="GO" id="GO:0031267">
    <property type="term" value="F:small GTPase binding"/>
    <property type="evidence" value="ECO:0007669"/>
    <property type="project" value="InterPro"/>
</dbReference>
<keyword evidence="2" id="KW-1003">Cell membrane</keyword>
<dbReference type="PROSITE" id="PS50916">
    <property type="entry name" value="RABBD"/>
    <property type="match status" value="1"/>
</dbReference>
<feature type="region of interest" description="Disordered" evidence="7">
    <location>
        <begin position="782"/>
        <end position="848"/>
    </location>
</feature>
<keyword evidence="3" id="KW-0268">Exocytosis</keyword>
<dbReference type="GO" id="GO:0042043">
    <property type="term" value="F:neurexin family protein binding"/>
    <property type="evidence" value="ECO:0007669"/>
    <property type="project" value="TreeGrafter"/>
</dbReference>
<dbReference type="Pfam" id="PF00168">
    <property type="entry name" value="C2"/>
    <property type="match status" value="2"/>
</dbReference>
<feature type="compositionally biased region" description="Low complexity" evidence="7">
    <location>
        <begin position="191"/>
        <end position="206"/>
    </location>
</feature>
<feature type="compositionally biased region" description="Polar residues" evidence="7">
    <location>
        <begin position="160"/>
        <end position="172"/>
    </location>
</feature>
<evidence type="ECO:0000256" key="1">
    <source>
        <dbReference type="ARBA" id="ARBA00004236"/>
    </source>
</evidence>
<feature type="compositionally biased region" description="Basic and acidic residues" evidence="7">
    <location>
        <begin position="820"/>
        <end position="832"/>
    </location>
</feature>
<dbReference type="Gene3D" id="2.60.40.150">
    <property type="entry name" value="C2 domain"/>
    <property type="match status" value="2"/>
</dbReference>